<dbReference type="Pfam" id="PF02628">
    <property type="entry name" value="COX15-CtaA"/>
    <property type="match status" value="1"/>
</dbReference>
<protein>
    <submittedName>
        <fullName evidence="13">Cytochrome b561</fullName>
    </submittedName>
</protein>
<evidence type="ECO:0000313" key="13">
    <source>
        <dbReference type="EMBL" id="GEQ85831.1"/>
    </source>
</evidence>
<dbReference type="GO" id="GO:0046872">
    <property type="term" value="F:metal ion binding"/>
    <property type="evidence" value="ECO:0007669"/>
    <property type="project" value="UniProtKB-KW"/>
</dbReference>
<name>A0A5J4G1C2_9FLAO</name>
<keyword evidence="7" id="KW-0408">Iron</keyword>
<feature type="transmembrane region" description="Helical" evidence="12">
    <location>
        <begin position="140"/>
        <end position="164"/>
    </location>
</feature>
<dbReference type="OrthoDB" id="1447144at2"/>
<sequence length="345" mass="39389">MYRESVKIALILVYLVIIAGAMVRMTGSGMGCPDWPKCFGYYIPPTEASVLEWAPERTFEKGHVIIVGESLKVATVNFTTSTTYDERNWETYTKHDYATFNVWHTWIEYINRLFGALSGLAILAMAILSIWKWKHRKRITILSIVSVFMIVFQAWLGATVVYSVLSPVKITIHMVMALVIVAVLIYLLYISAENRTEIKVFNNYKKLLLVALLLTLVQVILGTQVRQHVDETVDIVGYEAKSLWLENPTLQFYIHRTFSVIVLVLNLSLFYTNRKLNYGLKKMNWVLILIGLEVATGMAMYYFDFPALSQPAHLIVASLLFGVQFYVAMEAGSFDLKRKAVTLQK</sequence>
<dbReference type="Proteomes" id="UP000326994">
    <property type="component" value="Unassembled WGS sequence"/>
</dbReference>
<reference evidence="13 14" key="1">
    <citation type="submission" date="2019-08" db="EMBL/GenBank/DDBJ databases">
        <title>Ulvibacter marinistellae sp. nov., isolated from a starfish, Patiria pectinifera.</title>
        <authorList>
            <person name="Kawano K."/>
            <person name="Ushijima N."/>
            <person name="Kihara M."/>
            <person name="Itoh H."/>
        </authorList>
    </citation>
    <scope>NUCLEOTIDE SEQUENCE [LARGE SCALE GENOMIC DNA]</scope>
    <source>
        <strain evidence="13 14">KK4</strain>
    </source>
</reference>
<gene>
    <name evidence="13" type="ORF">ULMS_13390</name>
</gene>
<feature type="transmembrane region" description="Helical" evidence="12">
    <location>
        <begin position="170"/>
        <end position="192"/>
    </location>
</feature>
<keyword evidence="5 12" id="KW-1133">Transmembrane helix</keyword>
<dbReference type="PANTHER" id="PTHR35457:SF1">
    <property type="entry name" value="HEME A SYNTHASE"/>
    <property type="match status" value="1"/>
</dbReference>
<comment type="subcellular location">
    <subcellularLocation>
        <location evidence="1">Membrane</location>
        <topology evidence="1">Multi-pass membrane protein</topology>
    </subcellularLocation>
</comment>
<keyword evidence="3 12" id="KW-0812">Transmembrane</keyword>
<accession>A0A5J4G1C2</accession>
<evidence type="ECO:0000256" key="3">
    <source>
        <dbReference type="ARBA" id="ARBA00022692"/>
    </source>
</evidence>
<dbReference type="GO" id="GO:0006784">
    <property type="term" value="P:heme A biosynthetic process"/>
    <property type="evidence" value="ECO:0007669"/>
    <property type="project" value="InterPro"/>
</dbReference>
<keyword evidence="2" id="KW-1003">Cell membrane</keyword>
<feature type="transmembrane region" description="Helical" evidence="12">
    <location>
        <begin position="309"/>
        <end position="329"/>
    </location>
</feature>
<dbReference type="InterPro" id="IPR050450">
    <property type="entry name" value="COX15/CtaA_HemeA_synthase"/>
</dbReference>
<keyword evidence="9 12" id="KW-0472">Membrane</keyword>
<dbReference type="RefSeq" id="WP_151893779.1">
    <property type="nucleotide sequence ID" value="NZ_BKCF01000002.1"/>
</dbReference>
<feature type="transmembrane region" description="Helical" evidence="12">
    <location>
        <begin position="109"/>
        <end position="128"/>
    </location>
</feature>
<evidence type="ECO:0000256" key="5">
    <source>
        <dbReference type="ARBA" id="ARBA00022989"/>
    </source>
</evidence>
<evidence type="ECO:0000256" key="12">
    <source>
        <dbReference type="SAM" id="Phobius"/>
    </source>
</evidence>
<dbReference type="GO" id="GO:0016020">
    <property type="term" value="C:membrane"/>
    <property type="evidence" value="ECO:0007669"/>
    <property type="project" value="UniProtKB-SubCell"/>
</dbReference>
<feature type="transmembrane region" description="Helical" evidence="12">
    <location>
        <begin position="204"/>
        <end position="221"/>
    </location>
</feature>
<dbReference type="AlphaFoldDB" id="A0A5J4G1C2"/>
<evidence type="ECO:0000256" key="10">
    <source>
        <dbReference type="ARBA" id="ARBA00023157"/>
    </source>
</evidence>
<keyword evidence="14" id="KW-1185">Reference proteome</keyword>
<evidence type="ECO:0000256" key="6">
    <source>
        <dbReference type="ARBA" id="ARBA00023002"/>
    </source>
</evidence>
<evidence type="ECO:0000256" key="4">
    <source>
        <dbReference type="ARBA" id="ARBA00022723"/>
    </source>
</evidence>
<comment type="caution">
    <text evidence="13">The sequence shown here is derived from an EMBL/GenBank/DDBJ whole genome shotgun (WGS) entry which is preliminary data.</text>
</comment>
<keyword evidence="10" id="KW-1015">Disulfide bond</keyword>
<evidence type="ECO:0000313" key="14">
    <source>
        <dbReference type="Proteomes" id="UP000326994"/>
    </source>
</evidence>
<keyword evidence="6" id="KW-0560">Oxidoreductase</keyword>
<feature type="transmembrane region" description="Helical" evidence="12">
    <location>
        <begin position="283"/>
        <end position="303"/>
    </location>
</feature>
<evidence type="ECO:0000256" key="11">
    <source>
        <dbReference type="ARBA" id="ARBA00023444"/>
    </source>
</evidence>
<evidence type="ECO:0000256" key="8">
    <source>
        <dbReference type="ARBA" id="ARBA00023133"/>
    </source>
</evidence>
<proteinExistence type="predicted"/>
<evidence type="ECO:0000256" key="7">
    <source>
        <dbReference type="ARBA" id="ARBA00023004"/>
    </source>
</evidence>
<comment type="pathway">
    <text evidence="11">Porphyrin-containing compound metabolism.</text>
</comment>
<feature type="transmembrane region" description="Helical" evidence="12">
    <location>
        <begin position="253"/>
        <end position="271"/>
    </location>
</feature>
<evidence type="ECO:0000256" key="2">
    <source>
        <dbReference type="ARBA" id="ARBA00022475"/>
    </source>
</evidence>
<evidence type="ECO:0000256" key="1">
    <source>
        <dbReference type="ARBA" id="ARBA00004141"/>
    </source>
</evidence>
<dbReference type="InterPro" id="IPR003780">
    <property type="entry name" value="COX15/CtaA_fam"/>
</dbReference>
<keyword evidence="4" id="KW-0479">Metal-binding</keyword>
<evidence type="ECO:0000256" key="9">
    <source>
        <dbReference type="ARBA" id="ARBA00023136"/>
    </source>
</evidence>
<dbReference type="EMBL" id="BKCF01000002">
    <property type="protein sequence ID" value="GEQ85831.1"/>
    <property type="molecule type" value="Genomic_DNA"/>
</dbReference>
<organism evidence="13 14">
    <name type="scientific">Patiriisocius marinistellae</name>
    <dbReference type="NCBI Taxonomy" id="2494560"/>
    <lineage>
        <taxon>Bacteria</taxon>
        <taxon>Pseudomonadati</taxon>
        <taxon>Bacteroidota</taxon>
        <taxon>Flavobacteriia</taxon>
        <taxon>Flavobacteriales</taxon>
        <taxon>Flavobacteriaceae</taxon>
        <taxon>Patiriisocius</taxon>
    </lineage>
</organism>
<dbReference type="GO" id="GO:0016491">
    <property type="term" value="F:oxidoreductase activity"/>
    <property type="evidence" value="ECO:0007669"/>
    <property type="project" value="UniProtKB-KW"/>
</dbReference>
<dbReference type="PANTHER" id="PTHR35457">
    <property type="entry name" value="HEME A SYNTHASE"/>
    <property type="match status" value="1"/>
</dbReference>
<keyword evidence="8" id="KW-0350">Heme biosynthesis</keyword>